<dbReference type="InterPro" id="IPR009351">
    <property type="entry name" value="AlkZ-like"/>
</dbReference>
<keyword evidence="2" id="KW-1185">Reference proteome</keyword>
<dbReference type="PANTHER" id="PTHR38479:SF2">
    <property type="entry name" value="WINGED HELIX DNA-BINDING DOMAIN-CONTAINING PROTEIN"/>
    <property type="match status" value="1"/>
</dbReference>
<gene>
    <name evidence="1" type="ORF">H7B90_05365</name>
</gene>
<dbReference type="RefSeq" id="WP_185134829.1">
    <property type="nucleotide sequence ID" value="NZ_JACJVR010000018.1"/>
</dbReference>
<reference evidence="1 2" key="1">
    <citation type="submission" date="2020-08" db="EMBL/GenBank/DDBJ databases">
        <title>Cohnella phylogeny.</title>
        <authorList>
            <person name="Dunlap C."/>
        </authorList>
    </citation>
    <scope>NUCLEOTIDE SEQUENCE [LARGE SCALE GENOMIC DNA]</scope>
    <source>
        <strain evidence="1 2">DSM 25239</strain>
    </source>
</reference>
<evidence type="ECO:0000313" key="1">
    <source>
        <dbReference type="EMBL" id="MBB6690828.1"/>
    </source>
</evidence>
<organism evidence="1 2">
    <name type="scientific">Cohnella xylanilytica</name>
    <dbReference type="NCBI Taxonomy" id="557555"/>
    <lineage>
        <taxon>Bacteria</taxon>
        <taxon>Bacillati</taxon>
        <taxon>Bacillota</taxon>
        <taxon>Bacilli</taxon>
        <taxon>Bacillales</taxon>
        <taxon>Paenibacillaceae</taxon>
        <taxon>Cohnella</taxon>
    </lineage>
</organism>
<comment type="caution">
    <text evidence="1">The sequence shown here is derived from an EMBL/GenBank/DDBJ whole genome shotgun (WGS) entry which is preliminary data.</text>
</comment>
<proteinExistence type="predicted"/>
<dbReference type="Pfam" id="PF06224">
    <property type="entry name" value="AlkZ-like"/>
    <property type="match status" value="1"/>
</dbReference>
<dbReference type="Proteomes" id="UP000553776">
    <property type="component" value="Unassembled WGS sequence"/>
</dbReference>
<dbReference type="PANTHER" id="PTHR38479">
    <property type="entry name" value="LMO0824 PROTEIN"/>
    <property type="match status" value="1"/>
</dbReference>
<name>A0A841TUV8_9BACL</name>
<protein>
    <submittedName>
        <fullName evidence="1">AlkZ family DNA glycosylase</fullName>
    </submittedName>
</protein>
<evidence type="ECO:0000313" key="2">
    <source>
        <dbReference type="Proteomes" id="UP000553776"/>
    </source>
</evidence>
<sequence length="382" mass="43287">MTESEESIMTDNDIPFRRLLRQRIAEEARFDKPEDVVRHLGAVQAQDYHQAVWAIASRTIHARLAEVERAIEERRIVLSWPMRGTIHAVPAEGLRSMLRLLAPRRLAQDKRRMEQLELSEAIVERCSRLVQDALGGGKRIARDDLMRSFEEAGIGTAGQRGYHLIWRLAQAGILCIGPREGKQQTFVLADEWLPPEESEPAKEEALARLAIRYFEGHGPATDRDFAWWTGLTLTEARQAVEAARDRLIPNKQGSREFWETAEPASAGRTDAKEKLEDSVYLLAGFDEYLLGYADRSDVLPEAVFPYVVPGNNGVFMPLVVIGGRIAGLWKRKPKARSIDFEFRLAGPAEPYRDRLLREAERYCAFHGLALGQAEFRSLEGTR</sequence>
<dbReference type="AlphaFoldDB" id="A0A841TUV8"/>
<accession>A0A841TUV8</accession>
<dbReference type="EMBL" id="JACJVR010000018">
    <property type="protein sequence ID" value="MBB6690828.1"/>
    <property type="molecule type" value="Genomic_DNA"/>
</dbReference>